<feature type="transmembrane region" description="Helical" evidence="9">
    <location>
        <begin position="6"/>
        <end position="23"/>
    </location>
</feature>
<proteinExistence type="inferred from homology"/>
<dbReference type="PIRSF" id="PIRSF028784">
    <property type="entry name" value="MrpF"/>
    <property type="match status" value="1"/>
</dbReference>
<sequence>MSFLEVMLLALMLTLPFALYRLVKGPTLPDRVVGLDLITTLSVALAALYALVSGQTAFLDVAIALALFAFLATLGLARYIEYRGHKGD</sequence>
<feature type="transmembrane region" description="Helical" evidence="9">
    <location>
        <begin position="35"/>
        <end position="52"/>
    </location>
</feature>
<evidence type="ECO:0000256" key="2">
    <source>
        <dbReference type="ARBA" id="ARBA00009212"/>
    </source>
</evidence>
<comment type="caution">
    <text evidence="10">The sequence shown here is derived from an EMBL/GenBank/DDBJ whole genome shotgun (WGS) entry which is preliminary data.</text>
</comment>
<name>A0A399DV92_9DEIN</name>
<feature type="transmembrane region" description="Helical" evidence="9">
    <location>
        <begin position="58"/>
        <end position="80"/>
    </location>
</feature>
<dbReference type="InterPro" id="IPR007208">
    <property type="entry name" value="MrpF/PhaF-like"/>
</dbReference>
<evidence type="ECO:0000256" key="5">
    <source>
        <dbReference type="ARBA" id="ARBA00022692"/>
    </source>
</evidence>
<dbReference type="GO" id="GO:0015385">
    <property type="term" value="F:sodium:proton antiporter activity"/>
    <property type="evidence" value="ECO:0007669"/>
    <property type="project" value="TreeGrafter"/>
</dbReference>
<evidence type="ECO:0000256" key="7">
    <source>
        <dbReference type="ARBA" id="ARBA00023136"/>
    </source>
</evidence>
<dbReference type="AlphaFoldDB" id="A0A399DV92"/>
<keyword evidence="4 8" id="KW-1003">Cell membrane</keyword>
<evidence type="ECO:0000256" key="4">
    <source>
        <dbReference type="ARBA" id="ARBA00022475"/>
    </source>
</evidence>
<evidence type="ECO:0000256" key="3">
    <source>
        <dbReference type="ARBA" id="ARBA00022448"/>
    </source>
</evidence>
<keyword evidence="8" id="KW-0406">Ion transport</keyword>
<dbReference type="EMBL" id="QWKX01000080">
    <property type="protein sequence ID" value="RIH75088.1"/>
    <property type="molecule type" value="Genomic_DNA"/>
</dbReference>
<evidence type="ECO:0000256" key="1">
    <source>
        <dbReference type="ARBA" id="ARBA00004651"/>
    </source>
</evidence>
<comment type="subcellular location">
    <subcellularLocation>
        <location evidence="1 8">Cell membrane</location>
        <topology evidence="1 8">Multi-pass membrane protein</topology>
    </subcellularLocation>
</comment>
<keyword evidence="6 9" id="KW-1133">Transmembrane helix</keyword>
<evidence type="ECO:0000313" key="11">
    <source>
        <dbReference type="Proteomes" id="UP000266089"/>
    </source>
</evidence>
<reference evidence="10 11" key="1">
    <citation type="submission" date="2018-08" db="EMBL/GenBank/DDBJ databases">
        <title>Meiothermus cateniformans JCM 15151 genome sequencing project.</title>
        <authorList>
            <person name="Da Costa M.S."/>
            <person name="Albuquerque L."/>
            <person name="Raposo P."/>
            <person name="Froufe H.J.C."/>
            <person name="Barroso C.S."/>
            <person name="Egas C."/>
        </authorList>
    </citation>
    <scope>NUCLEOTIDE SEQUENCE [LARGE SCALE GENOMIC DNA]</scope>
    <source>
        <strain evidence="10 11">JCM 15151</strain>
    </source>
</reference>
<dbReference type="Pfam" id="PF04066">
    <property type="entry name" value="MrpF_PhaF"/>
    <property type="match status" value="1"/>
</dbReference>
<comment type="similarity">
    <text evidence="2 8">Belongs to the CPA3 antiporters (TC 2.A.63) subunit F family.</text>
</comment>
<evidence type="ECO:0000256" key="8">
    <source>
        <dbReference type="PIRNR" id="PIRNR028784"/>
    </source>
</evidence>
<dbReference type="PANTHER" id="PTHR34702:SF1">
    <property type="entry name" value="NA(+)_H(+) ANTIPORTER SUBUNIT F"/>
    <property type="match status" value="1"/>
</dbReference>
<dbReference type="PANTHER" id="PTHR34702">
    <property type="entry name" value="NA(+)/H(+) ANTIPORTER SUBUNIT F1"/>
    <property type="match status" value="1"/>
</dbReference>
<dbReference type="GO" id="GO:0005886">
    <property type="term" value="C:plasma membrane"/>
    <property type="evidence" value="ECO:0007669"/>
    <property type="project" value="UniProtKB-SubCell"/>
</dbReference>
<keyword evidence="7 8" id="KW-0472">Membrane</keyword>
<dbReference type="Proteomes" id="UP000266089">
    <property type="component" value="Unassembled WGS sequence"/>
</dbReference>
<keyword evidence="3 8" id="KW-0813">Transport</keyword>
<accession>A0A399DV92</accession>
<evidence type="ECO:0000256" key="6">
    <source>
        <dbReference type="ARBA" id="ARBA00022989"/>
    </source>
</evidence>
<dbReference type="RefSeq" id="WP_013013149.1">
    <property type="nucleotide sequence ID" value="NZ_JBHSXZ010000055.1"/>
</dbReference>
<evidence type="ECO:0000313" key="10">
    <source>
        <dbReference type="EMBL" id="RIH75088.1"/>
    </source>
</evidence>
<organism evidence="10 11">
    <name type="scientific">Meiothermus taiwanensis</name>
    <dbReference type="NCBI Taxonomy" id="172827"/>
    <lineage>
        <taxon>Bacteria</taxon>
        <taxon>Thermotogati</taxon>
        <taxon>Deinococcota</taxon>
        <taxon>Deinococci</taxon>
        <taxon>Thermales</taxon>
        <taxon>Thermaceae</taxon>
        <taxon>Meiothermus</taxon>
    </lineage>
</organism>
<protein>
    <submittedName>
        <fullName evidence="10">Na(+)/H(+) antiporter subunit F</fullName>
    </submittedName>
</protein>
<gene>
    <name evidence="10" type="primary">mrpF</name>
    <name evidence="10" type="ORF">Mcate_02407</name>
</gene>
<keyword evidence="8" id="KW-0050">Antiport</keyword>
<evidence type="ECO:0000256" key="9">
    <source>
        <dbReference type="SAM" id="Phobius"/>
    </source>
</evidence>
<keyword evidence="5 9" id="KW-0812">Transmembrane</keyword>